<gene>
    <name evidence="1" type="ORF">METZ01_LOCUS440389</name>
</gene>
<sequence>NTACLEAVIFIIFIFTFLLKNRQS</sequence>
<proteinExistence type="predicted"/>
<evidence type="ECO:0000313" key="1">
    <source>
        <dbReference type="EMBL" id="SVD87535.1"/>
    </source>
</evidence>
<feature type="non-terminal residue" evidence="1">
    <location>
        <position position="1"/>
    </location>
</feature>
<protein>
    <submittedName>
        <fullName evidence="1">Uncharacterized protein</fullName>
    </submittedName>
</protein>
<reference evidence="1" key="1">
    <citation type="submission" date="2018-05" db="EMBL/GenBank/DDBJ databases">
        <authorList>
            <person name="Lanie J.A."/>
            <person name="Ng W.-L."/>
            <person name="Kazmierczak K.M."/>
            <person name="Andrzejewski T.M."/>
            <person name="Davidsen T.M."/>
            <person name="Wayne K.J."/>
            <person name="Tettelin H."/>
            <person name="Glass J.I."/>
            <person name="Rusch D."/>
            <person name="Podicherti R."/>
            <person name="Tsui H.-C.T."/>
            <person name="Winkler M.E."/>
        </authorList>
    </citation>
    <scope>NUCLEOTIDE SEQUENCE</scope>
</reference>
<accession>A0A382YXI3</accession>
<dbReference type="EMBL" id="UINC01179048">
    <property type="protein sequence ID" value="SVD87535.1"/>
    <property type="molecule type" value="Genomic_DNA"/>
</dbReference>
<organism evidence="1">
    <name type="scientific">marine metagenome</name>
    <dbReference type="NCBI Taxonomy" id="408172"/>
    <lineage>
        <taxon>unclassified sequences</taxon>
        <taxon>metagenomes</taxon>
        <taxon>ecological metagenomes</taxon>
    </lineage>
</organism>
<dbReference type="AlphaFoldDB" id="A0A382YXI3"/>
<name>A0A382YXI3_9ZZZZ</name>